<protein>
    <submittedName>
        <fullName evidence="4">N-acetyltransferase</fullName>
    </submittedName>
</protein>
<comment type="caution">
    <text evidence="4">The sequence shown here is derived from an EMBL/GenBank/DDBJ whole genome shotgun (WGS) entry which is preliminary data.</text>
</comment>
<organism evidence="4 5">
    <name type="scientific">Macrococcus lamae</name>
    <dbReference type="NCBI Taxonomy" id="198484"/>
    <lineage>
        <taxon>Bacteria</taxon>
        <taxon>Bacillati</taxon>
        <taxon>Bacillota</taxon>
        <taxon>Bacilli</taxon>
        <taxon>Bacillales</taxon>
        <taxon>Staphylococcaceae</taxon>
        <taxon>Macrococcus</taxon>
    </lineage>
</organism>
<evidence type="ECO:0000259" key="3">
    <source>
        <dbReference type="PROSITE" id="PS51186"/>
    </source>
</evidence>
<keyword evidence="5" id="KW-1185">Reference proteome</keyword>
<evidence type="ECO:0000256" key="1">
    <source>
        <dbReference type="ARBA" id="ARBA00022679"/>
    </source>
</evidence>
<dbReference type="Gene3D" id="3.40.630.30">
    <property type="match status" value="1"/>
</dbReference>
<evidence type="ECO:0000313" key="5">
    <source>
        <dbReference type="Proteomes" id="UP000294802"/>
    </source>
</evidence>
<feature type="domain" description="N-acetyltransferase" evidence="3">
    <location>
        <begin position="5"/>
        <end position="177"/>
    </location>
</feature>
<gene>
    <name evidence="4" type="ORF">ERX29_07610</name>
</gene>
<dbReference type="Proteomes" id="UP000294802">
    <property type="component" value="Unassembled WGS sequence"/>
</dbReference>
<evidence type="ECO:0000313" key="4">
    <source>
        <dbReference type="EMBL" id="TDM07909.1"/>
    </source>
</evidence>
<name>A0A4R6BTF8_9STAP</name>
<dbReference type="InterPro" id="IPR016181">
    <property type="entry name" value="Acyl_CoA_acyltransferase"/>
</dbReference>
<dbReference type="InterPro" id="IPR050832">
    <property type="entry name" value="Bact_Acetyltransf"/>
</dbReference>
<keyword evidence="2" id="KW-0012">Acyltransferase</keyword>
<dbReference type="AlphaFoldDB" id="A0A4R6BTF8"/>
<sequence>MRCSMKIRRALLHDKEQLQHLFRTVIDDTFRLNNLSDEEDKAAEYQTKIHYLQSDFDTEGQEKKFFVAELDERIIGCITYGKANQMINEITHDALKETFEIGTLYVHPDYQGNRIGSRLIDHVREDMKQNGITHYCLDCGYKTAQVKWCRKFGEPTYNAQDYWGKNDDHLIWVRVIDETYLK</sequence>
<evidence type="ECO:0000256" key="2">
    <source>
        <dbReference type="ARBA" id="ARBA00023315"/>
    </source>
</evidence>
<accession>A0A4R6BTF8</accession>
<dbReference type="Pfam" id="PF00583">
    <property type="entry name" value="Acetyltransf_1"/>
    <property type="match status" value="1"/>
</dbReference>
<dbReference type="PANTHER" id="PTHR43877:SF2">
    <property type="entry name" value="AMINOALKYLPHOSPHONATE N-ACETYLTRANSFERASE-RELATED"/>
    <property type="match status" value="1"/>
</dbReference>
<dbReference type="EMBL" id="SCWB01000012">
    <property type="protein sequence ID" value="TDM07909.1"/>
    <property type="molecule type" value="Genomic_DNA"/>
</dbReference>
<keyword evidence="1 4" id="KW-0808">Transferase</keyword>
<dbReference type="SUPFAM" id="SSF55729">
    <property type="entry name" value="Acyl-CoA N-acyltransferases (Nat)"/>
    <property type="match status" value="1"/>
</dbReference>
<dbReference type="OrthoDB" id="1895809at2"/>
<dbReference type="PROSITE" id="PS51186">
    <property type="entry name" value="GNAT"/>
    <property type="match status" value="1"/>
</dbReference>
<dbReference type="CDD" id="cd04301">
    <property type="entry name" value="NAT_SF"/>
    <property type="match status" value="1"/>
</dbReference>
<reference evidence="4 5" key="1">
    <citation type="submission" date="2019-01" db="EMBL/GenBank/DDBJ databases">
        <title>Draft genome sequences of the type strains of six Macrococcus species.</title>
        <authorList>
            <person name="Mazhar S."/>
            <person name="Altermann E."/>
            <person name="Hill C."/>
            <person name="Mcauliffe O."/>
        </authorList>
    </citation>
    <scope>NUCLEOTIDE SEQUENCE [LARGE SCALE GENOMIC DNA]</scope>
    <source>
        <strain evidence="4 5">CCM4815</strain>
    </source>
</reference>
<dbReference type="GO" id="GO:0016747">
    <property type="term" value="F:acyltransferase activity, transferring groups other than amino-acyl groups"/>
    <property type="evidence" value="ECO:0007669"/>
    <property type="project" value="InterPro"/>
</dbReference>
<dbReference type="InterPro" id="IPR000182">
    <property type="entry name" value="GNAT_dom"/>
</dbReference>
<dbReference type="PANTHER" id="PTHR43877">
    <property type="entry name" value="AMINOALKYLPHOSPHONATE N-ACETYLTRANSFERASE-RELATED-RELATED"/>
    <property type="match status" value="1"/>
</dbReference>
<proteinExistence type="predicted"/>